<proteinExistence type="predicted"/>
<evidence type="ECO:0000313" key="1">
    <source>
        <dbReference type="EMBL" id="MBB4081737.1"/>
    </source>
</evidence>
<name>A0A7W6NP17_9CAUL</name>
<gene>
    <name evidence="1" type="ORF">GGR12_000576</name>
</gene>
<evidence type="ECO:0000313" key="2">
    <source>
        <dbReference type="Proteomes" id="UP000529946"/>
    </source>
</evidence>
<protein>
    <submittedName>
        <fullName evidence="1">Uncharacterized protein</fullName>
    </submittedName>
</protein>
<dbReference type="RefSeq" id="WP_246328717.1">
    <property type="nucleotide sequence ID" value="NZ_BAAAER010000010.1"/>
</dbReference>
<keyword evidence="2" id="KW-1185">Reference proteome</keyword>
<organism evidence="1 2">
    <name type="scientific">Brevundimonas lenta</name>
    <dbReference type="NCBI Taxonomy" id="424796"/>
    <lineage>
        <taxon>Bacteria</taxon>
        <taxon>Pseudomonadati</taxon>
        <taxon>Pseudomonadota</taxon>
        <taxon>Alphaproteobacteria</taxon>
        <taxon>Caulobacterales</taxon>
        <taxon>Caulobacteraceae</taxon>
        <taxon>Brevundimonas</taxon>
    </lineage>
</organism>
<accession>A0A7W6NP17</accession>
<sequence>MSTPRGNLLPQWTWEDLEAALDGFSPSGANDPVRQHLLRGLADDAEQSSPREFLQQVLSAGWVMAQVGAQNPDSATDPRRVAGASAS</sequence>
<reference evidence="1 2" key="1">
    <citation type="submission" date="2020-08" db="EMBL/GenBank/DDBJ databases">
        <title>Genomic Encyclopedia of Type Strains, Phase IV (KMG-IV): sequencing the most valuable type-strain genomes for metagenomic binning, comparative biology and taxonomic classification.</title>
        <authorList>
            <person name="Goeker M."/>
        </authorList>
    </citation>
    <scope>NUCLEOTIDE SEQUENCE [LARGE SCALE GENOMIC DNA]</scope>
    <source>
        <strain evidence="1 2">DSM 23960</strain>
    </source>
</reference>
<comment type="caution">
    <text evidence="1">The sequence shown here is derived from an EMBL/GenBank/DDBJ whole genome shotgun (WGS) entry which is preliminary data.</text>
</comment>
<dbReference type="AlphaFoldDB" id="A0A7W6NP17"/>
<dbReference type="EMBL" id="JACIDM010000001">
    <property type="protein sequence ID" value="MBB4081737.1"/>
    <property type="molecule type" value="Genomic_DNA"/>
</dbReference>
<dbReference type="Proteomes" id="UP000529946">
    <property type="component" value="Unassembled WGS sequence"/>
</dbReference>